<dbReference type="Pfam" id="PF13620">
    <property type="entry name" value="CarboxypepD_reg"/>
    <property type="match status" value="1"/>
</dbReference>
<dbReference type="eggNOG" id="COG3485">
    <property type="taxonomic scope" value="Bacteria"/>
</dbReference>
<organism evidence="2">
    <name type="scientific">Solibacter usitatus (strain Ellin6076)</name>
    <dbReference type="NCBI Taxonomy" id="234267"/>
    <lineage>
        <taxon>Bacteria</taxon>
        <taxon>Pseudomonadati</taxon>
        <taxon>Acidobacteriota</taxon>
        <taxon>Terriglobia</taxon>
        <taxon>Bryobacterales</taxon>
        <taxon>Solibacteraceae</taxon>
        <taxon>Candidatus Solibacter</taxon>
    </lineage>
</organism>
<sequence length="553" mass="58140" precursor="true">MRTTLTLALFSVACLAQTPTPPPTGTIRGLVLDAATGDPVPDADVSARAGGKSVDAATDAQGAYTLRDVPPGKVQMRAGLRANGSRGFGAFATKLVTLAAGQDVNGITFRVARHGEITGKVLDENKAPMTGITVFLVAPEYRRGVLRHAYASSATTNDRGEYRVQRVVPGRVYLLVAAQRRRALDAISDAPADPKLRKKVPAPTFYPNSPSMDGAMAITLRPGETREGMDIRMLRTPSLCVEATLDNGLGPAALRFEIEETEPHNGSSGDGGFYYVTPSGMAGPDGKIRICELHAGQYQLTASGPPATAEGTPFYGSTVVTIGKEDVRNLKVPGTAARPLTGEVVWDGTAPQKEYTEKLNVSLNAPKRSYRSFGGVSEARSARAAIPGAFSIPFVLMDEYEIDVTGLPQGLYVKDILYGTASVKNDVLHVGSASAGTGLKIVLGQDGGSVSAKVTDKDGNPVGDQNVLLMPQSAGSEAQFAAALIFGQTDQNGVYQTATVPPGKYLVLATSLTVDRTPETIRQLMGMRNRATEIDVAAGARVQITPIVTGAPQ</sequence>
<dbReference type="KEGG" id="sus:Acid_3735"/>
<feature type="signal peptide" evidence="1">
    <location>
        <begin position="1"/>
        <end position="16"/>
    </location>
</feature>
<gene>
    <name evidence="2" type="ordered locus">Acid_3735</name>
</gene>
<evidence type="ECO:0000313" key="2">
    <source>
        <dbReference type="EMBL" id="ABJ84706.1"/>
    </source>
</evidence>
<protein>
    <recommendedName>
        <fullName evidence="3">Carboxypeptidase regulatory-like domain-containing protein</fullName>
    </recommendedName>
</protein>
<dbReference type="STRING" id="234267.Acid_3735"/>
<dbReference type="Gene3D" id="2.60.40.1120">
    <property type="entry name" value="Carboxypeptidase-like, regulatory domain"/>
    <property type="match status" value="1"/>
</dbReference>
<proteinExistence type="predicted"/>
<dbReference type="InterPro" id="IPR013784">
    <property type="entry name" value="Carb-bd-like_fold"/>
</dbReference>
<dbReference type="InParanoid" id="Q01NC0"/>
<name>Q01NC0_SOLUE</name>
<dbReference type="OrthoDB" id="128750at2"/>
<keyword evidence="1" id="KW-0732">Signal</keyword>
<evidence type="ECO:0000256" key="1">
    <source>
        <dbReference type="SAM" id="SignalP"/>
    </source>
</evidence>
<accession>Q01NC0</accession>
<dbReference type="EMBL" id="CP000473">
    <property type="protein sequence ID" value="ABJ84706.1"/>
    <property type="molecule type" value="Genomic_DNA"/>
</dbReference>
<dbReference type="GO" id="GO:0030246">
    <property type="term" value="F:carbohydrate binding"/>
    <property type="evidence" value="ECO:0007669"/>
    <property type="project" value="InterPro"/>
</dbReference>
<dbReference type="SUPFAM" id="SSF49452">
    <property type="entry name" value="Starch-binding domain-like"/>
    <property type="match status" value="3"/>
</dbReference>
<reference evidence="2" key="1">
    <citation type="submission" date="2006-10" db="EMBL/GenBank/DDBJ databases">
        <title>Complete sequence of Solibacter usitatus Ellin6076.</title>
        <authorList>
            <consortium name="US DOE Joint Genome Institute"/>
            <person name="Copeland A."/>
            <person name="Lucas S."/>
            <person name="Lapidus A."/>
            <person name="Barry K."/>
            <person name="Detter J.C."/>
            <person name="Glavina del Rio T."/>
            <person name="Hammon N."/>
            <person name="Israni S."/>
            <person name="Dalin E."/>
            <person name="Tice H."/>
            <person name="Pitluck S."/>
            <person name="Thompson L.S."/>
            <person name="Brettin T."/>
            <person name="Bruce D."/>
            <person name="Han C."/>
            <person name="Tapia R."/>
            <person name="Gilna P."/>
            <person name="Schmutz J."/>
            <person name="Larimer F."/>
            <person name="Land M."/>
            <person name="Hauser L."/>
            <person name="Kyrpides N."/>
            <person name="Mikhailova N."/>
            <person name="Janssen P.H."/>
            <person name="Kuske C.R."/>
            <person name="Richardson P."/>
        </authorList>
    </citation>
    <scope>NUCLEOTIDE SEQUENCE</scope>
    <source>
        <strain evidence="2">Ellin6076</strain>
    </source>
</reference>
<dbReference type="HOGENOM" id="CLU_502388_0_0_0"/>
<dbReference type="AlphaFoldDB" id="Q01NC0"/>
<evidence type="ECO:0008006" key="3">
    <source>
        <dbReference type="Google" id="ProtNLM"/>
    </source>
</evidence>
<feature type="chain" id="PRO_5004162855" description="Carboxypeptidase regulatory-like domain-containing protein" evidence="1">
    <location>
        <begin position="17"/>
        <end position="553"/>
    </location>
</feature>